<dbReference type="NCBIfam" id="NF037970">
    <property type="entry name" value="vanZ_1"/>
    <property type="match status" value="1"/>
</dbReference>
<protein>
    <submittedName>
        <fullName evidence="2">VanZ family protein</fullName>
    </submittedName>
</protein>
<accession>A0A7D5GSX3</accession>
<feature type="transmembrane region" description="Helical" evidence="1">
    <location>
        <begin position="12"/>
        <end position="29"/>
    </location>
</feature>
<organism evidence="2 3">
    <name type="scientific">Natrinema halophilum</name>
    <dbReference type="NCBI Taxonomy" id="1699371"/>
    <lineage>
        <taxon>Archaea</taxon>
        <taxon>Methanobacteriati</taxon>
        <taxon>Methanobacteriota</taxon>
        <taxon>Stenosarchaea group</taxon>
        <taxon>Halobacteria</taxon>
        <taxon>Halobacteriales</taxon>
        <taxon>Natrialbaceae</taxon>
        <taxon>Natrinema</taxon>
    </lineage>
</organism>
<evidence type="ECO:0000313" key="2">
    <source>
        <dbReference type="EMBL" id="QLG48926.1"/>
    </source>
</evidence>
<dbReference type="RefSeq" id="WP_179260662.1">
    <property type="nucleotide sequence ID" value="NZ_CP058601.1"/>
</dbReference>
<dbReference type="AlphaFoldDB" id="A0A7D5GSX3"/>
<keyword evidence="3" id="KW-1185">Reference proteome</keyword>
<dbReference type="GeneID" id="56033368"/>
<keyword evidence="1" id="KW-0472">Membrane</keyword>
<dbReference type="OrthoDB" id="214957at2157"/>
<keyword evidence="1" id="KW-0812">Transmembrane</keyword>
<feature type="transmembrane region" description="Helical" evidence="1">
    <location>
        <begin position="97"/>
        <end position="115"/>
    </location>
</feature>
<evidence type="ECO:0000256" key="1">
    <source>
        <dbReference type="SAM" id="Phobius"/>
    </source>
</evidence>
<dbReference type="EMBL" id="CP058601">
    <property type="protein sequence ID" value="QLG48926.1"/>
    <property type="molecule type" value="Genomic_DNA"/>
</dbReference>
<gene>
    <name evidence="2" type="primary">vanZ</name>
    <name evidence="2" type="ORF">HYG82_08715</name>
</gene>
<evidence type="ECO:0000313" key="3">
    <source>
        <dbReference type="Proteomes" id="UP000509241"/>
    </source>
</evidence>
<keyword evidence="1" id="KW-1133">Transmembrane helix</keyword>
<proteinExistence type="predicted"/>
<dbReference type="KEGG" id="haly:HYG82_08715"/>
<dbReference type="Proteomes" id="UP000509241">
    <property type="component" value="Chromosome"/>
</dbReference>
<reference evidence="2 3" key="1">
    <citation type="submission" date="2020-07" db="EMBL/GenBank/DDBJ databases">
        <authorList>
            <person name="Cui H."/>
        </authorList>
    </citation>
    <scope>NUCLEOTIDE SEQUENCE [LARGE SCALE GENOMIC DNA]</scope>
    <source>
        <strain evidence="2 3">YPL8</strain>
    </source>
</reference>
<sequence length="160" mass="16888">MSTRDPIRRDSKRWVPAAVITALICYWSLVASPPPIPLVDDIVSGGDIASMPSVTVHAAVVPIDVSWFDTRHGLAYAALARSLEYALADGETDTTRLLPLVFCVTICFGAVMEIGQLARFGRVASLADVASNAVGAGAAITLSAGRRRSFTPSSPSSDRT</sequence>
<name>A0A7D5GSX3_9EURY</name>